<dbReference type="AlphaFoldDB" id="A0A837DFF6"/>
<evidence type="ECO:0000313" key="2">
    <source>
        <dbReference type="EMBL" id="KHF45261.1"/>
    </source>
</evidence>
<proteinExistence type="predicted"/>
<feature type="region of interest" description="Disordered" evidence="1">
    <location>
        <begin position="1"/>
        <end position="31"/>
    </location>
</feature>
<evidence type="ECO:0000313" key="3">
    <source>
        <dbReference type="Proteomes" id="UP000030848"/>
    </source>
</evidence>
<accession>A0A837DFF6</accession>
<name>A0A837DFF6_9PSEU</name>
<dbReference type="EMBL" id="JRZE01000003">
    <property type="protein sequence ID" value="KHF45261.1"/>
    <property type="molecule type" value="Genomic_DNA"/>
</dbReference>
<reference evidence="2 3" key="1">
    <citation type="submission" date="2014-10" db="EMBL/GenBank/DDBJ databases">
        <title>Genome sequence of Micropolyspora internatus JCM3315.</title>
        <authorList>
            <person name="Shin S.-K."/>
            <person name="Yi H."/>
        </authorList>
    </citation>
    <scope>NUCLEOTIDE SEQUENCE [LARGE SCALE GENOMIC DNA]</scope>
    <source>
        <strain evidence="2 3">JCM 3315</strain>
    </source>
</reference>
<sequence>MADGLDPNHRSCRARRFRGHERSDREKPTAPRFRMSALVVIMHRPCRR</sequence>
<organism evidence="2 3">
    <name type="scientific">Saccharomonospora viridis</name>
    <dbReference type="NCBI Taxonomy" id="1852"/>
    <lineage>
        <taxon>Bacteria</taxon>
        <taxon>Bacillati</taxon>
        <taxon>Actinomycetota</taxon>
        <taxon>Actinomycetes</taxon>
        <taxon>Pseudonocardiales</taxon>
        <taxon>Pseudonocardiaceae</taxon>
        <taxon>Saccharomonospora</taxon>
    </lineage>
</organism>
<evidence type="ECO:0000256" key="1">
    <source>
        <dbReference type="SAM" id="MobiDB-lite"/>
    </source>
</evidence>
<comment type="caution">
    <text evidence="2">The sequence shown here is derived from an EMBL/GenBank/DDBJ whole genome shotgun (WGS) entry which is preliminary data.</text>
</comment>
<protein>
    <submittedName>
        <fullName evidence="2">Uncharacterized protein</fullName>
    </submittedName>
</protein>
<gene>
    <name evidence="2" type="ORF">MINT15_21430</name>
</gene>
<dbReference type="Proteomes" id="UP000030848">
    <property type="component" value="Unassembled WGS sequence"/>
</dbReference>
<feature type="compositionally biased region" description="Basic residues" evidence="1">
    <location>
        <begin position="10"/>
        <end position="19"/>
    </location>
</feature>
<feature type="compositionally biased region" description="Basic and acidic residues" evidence="1">
    <location>
        <begin position="20"/>
        <end position="29"/>
    </location>
</feature>